<name>A0A426YAP6_ENSVE</name>
<sequence>MITLYAEGRSTIIKGTMKILVLSSSLKVIGRVAMPIGVIASSVQYVRGAPCIYHDAPDADVCNMGRDHQGIVVIWVFILGFEGDPRITPGSGPLLDFCTGISFPCRGAITTLSRATYYDVYLPLHRAFRVEGRLVWLPYIPIEVATTYEVLDLVLQIIAFLSVMSVVTVEATIMSVVPVLGLRRHRVGGFEESFLSALEENLSPSRVERNVGWSRNDLLSSLRPLPWEPKRWAPRGLIPRALLILMLLRYQSLSVDILVGPLQHF</sequence>
<protein>
    <submittedName>
        <fullName evidence="1">Uncharacterized protein</fullName>
    </submittedName>
</protein>
<gene>
    <name evidence="1" type="ORF">B296_00027985</name>
</gene>
<dbReference type="EMBL" id="AMZH03013719">
    <property type="protein sequence ID" value="RRT48804.1"/>
    <property type="molecule type" value="Genomic_DNA"/>
</dbReference>
<accession>A0A426YAP6</accession>
<organism evidence="1 2">
    <name type="scientific">Ensete ventricosum</name>
    <name type="common">Abyssinian banana</name>
    <name type="synonym">Musa ensete</name>
    <dbReference type="NCBI Taxonomy" id="4639"/>
    <lineage>
        <taxon>Eukaryota</taxon>
        <taxon>Viridiplantae</taxon>
        <taxon>Streptophyta</taxon>
        <taxon>Embryophyta</taxon>
        <taxon>Tracheophyta</taxon>
        <taxon>Spermatophyta</taxon>
        <taxon>Magnoliopsida</taxon>
        <taxon>Liliopsida</taxon>
        <taxon>Zingiberales</taxon>
        <taxon>Musaceae</taxon>
        <taxon>Ensete</taxon>
    </lineage>
</organism>
<dbReference type="AlphaFoldDB" id="A0A426YAP6"/>
<evidence type="ECO:0000313" key="1">
    <source>
        <dbReference type="EMBL" id="RRT48804.1"/>
    </source>
</evidence>
<dbReference type="Proteomes" id="UP000287651">
    <property type="component" value="Unassembled WGS sequence"/>
</dbReference>
<comment type="caution">
    <text evidence="1">The sequence shown here is derived from an EMBL/GenBank/DDBJ whole genome shotgun (WGS) entry which is preliminary data.</text>
</comment>
<proteinExistence type="predicted"/>
<reference evidence="1 2" key="1">
    <citation type="journal article" date="2014" name="Agronomy (Basel)">
        <title>A Draft Genome Sequence for Ensete ventricosum, the Drought-Tolerant Tree Against Hunger.</title>
        <authorList>
            <person name="Harrison J."/>
            <person name="Moore K.A."/>
            <person name="Paszkiewicz K."/>
            <person name="Jones T."/>
            <person name="Grant M."/>
            <person name="Ambacheew D."/>
            <person name="Muzemil S."/>
            <person name="Studholme D.J."/>
        </authorList>
    </citation>
    <scope>NUCLEOTIDE SEQUENCE [LARGE SCALE GENOMIC DNA]</scope>
</reference>
<evidence type="ECO:0000313" key="2">
    <source>
        <dbReference type="Proteomes" id="UP000287651"/>
    </source>
</evidence>